<gene>
    <name evidence="2" type="ORF">METZ01_LOCUS301893</name>
</gene>
<sequence>PPMVYMTGQKNISLSLSEVEVMRKHLTDKHGMLFADNGGSSAWHSQFFGLMRQVLPDVEPIRVPLDHPIHRSVPFVPIVAPHGGRIAYGWVIDSRLAVYYHPGDIGDAWADGHAGVPESVYEACYRLGGNVMLYSHTDYSKWLQTRKKKDGK</sequence>
<dbReference type="EMBL" id="UINC01094095">
    <property type="protein sequence ID" value="SVC49039.1"/>
    <property type="molecule type" value="Genomic_DNA"/>
</dbReference>
<feature type="non-terminal residue" evidence="2">
    <location>
        <position position="1"/>
    </location>
</feature>
<name>A0A382MJL6_9ZZZZ</name>
<proteinExistence type="predicted"/>
<dbReference type="Pfam" id="PF13709">
    <property type="entry name" value="DUF4159"/>
    <property type="match status" value="1"/>
</dbReference>
<reference evidence="2" key="1">
    <citation type="submission" date="2018-05" db="EMBL/GenBank/DDBJ databases">
        <authorList>
            <person name="Lanie J.A."/>
            <person name="Ng W.-L."/>
            <person name="Kazmierczak K.M."/>
            <person name="Andrzejewski T.M."/>
            <person name="Davidsen T.M."/>
            <person name="Wayne K.J."/>
            <person name="Tettelin H."/>
            <person name="Glass J.I."/>
            <person name="Rusch D."/>
            <person name="Podicherti R."/>
            <person name="Tsui H.-C.T."/>
            <person name="Winkler M.E."/>
        </authorList>
    </citation>
    <scope>NUCLEOTIDE SEQUENCE</scope>
</reference>
<evidence type="ECO:0000313" key="2">
    <source>
        <dbReference type="EMBL" id="SVC49039.1"/>
    </source>
</evidence>
<accession>A0A382MJL6</accession>
<dbReference type="Gene3D" id="3.40.50.12140">
    <property type="entry name" value="Domain of unknown function DUF4159"/>
    <property type="match status" value="1"/>
</dbReference>
<dbReference type="InterPro" id="IPR025297">
    <property type="entry name" value="DUF4159"/>
</dbReference>
<evidence type="ECO:0000259" key="1">
    <source>
        <dbReference type="Pfam" id="PF13709"/>
    </source>
</evidence>
<feature type="domain" description="DUF4159" evidence="1">
    <location>
        <begin position="2"/>
        <end position="135"/>
    </location>
</feature>
<protein>
    <recommendedName>
        <fullName evidence="1">DUF4159 domain-containing protein</fullName>
    </recommendedName>
</protein>
<organism evidence="2">
    <name type="scientific">marine metagenome</name>
    <dbReference type="NCBI Taxonomy" id="408172"/>
    <lineage>
        <taxon>unclassified sequences</taxon>
        <taxon>metagenomes</taxon>
        <taxon>ecological metagenomes</taxon>
    </lineage>
</organism>
<dbReference type="AlphaFoldDB" id="A0A382MJL6"/>